<dbReference type="InterPro" id="IPR045865">
    <property type="entry name" value="ACT-like_dom_sf"/>
</dbReference>
<evidence type="ECO:0000313" key="4">
    <source>
        <dbReference type="Proteomes" id="UP000051612"/>
    </source>
</evidence>
<dbReference type="PROSITE" id="PS51671">
    <property type="entry name" value="ACT"/>
    <property type="match status" value="1"/>
</dbReference>
<dbReference type="NCBIfam" id="NF001220">
    <property type="entry name" value="PRK00194.1"/>
    <property type="match status" value="1"/>
</dbReference>
<dbReference type="HAMAP" id="MF_01054">
    <property type="entry name" value="UPF0237"/>
    <property type="match status" value="1"/>
</dbReference>
<dbReference type="EMBL" id="AYYN01000071">
    <property type="protein sequence ID" value="KRM75142.1"/>
    <property type="molecule type" value="Genomic_DNA"/>
</dbReference>
<dbReference type="Pfam" id="PF13740">
    <property type="entry name" value="ACT_6"/>
    <property type="match status" value="1"/>
</dbReference>
<dbReference type="Proteomes" id="UP000051612">
    <property type="component" value="Unassembled WGS sequence"/>
</dbReference>
<dbReference type="PATRIC" id="fig|1423772.3.peg.186"/>
<dbReference type="PANTHER" id="PTHR34875:SF6">
    <property type="entry name" value="UPF0237 PROTEIN MJ1558"/>
    <property type="match status" value="1"/>
</dbReference>
<accession>A0A0R2BGG2</accession>
<proteinExistence type="inferred from homology"/>
<dbReference type="RefSeq" id="WP_004050972.1">
    <property type="nucleotide sequence ID" value="NZ_AYYN01000071.1"/>
</dbReference>
<reference evidence="3 4" key="1">
    <citation type="journal article" date="2015" name="Genome Announc.">
        <title>Expanding the biotechnology potential of lactobacilli through comparative genomics of 213 strains and associated genera.</title>
        <authorList>
            <person name="Sun Z."/>
            <person name="Harris H.M."/>
            <person name="McCann A."/>
            <person name="Guo C."/>
            <person name="Argimon S."/>
            <person name="Zhang W."/>
            <person name="Yang X."/>
            <person name="Jeffery I.B."/>
            <person name="Cooney J.C."/>
            <person name="Kagawa T.F."/>
            <person name="Liu W."/>
            <person name="Song Y."/>
            <person name="Salvetti E."/>
            <person name="Wrobel A."/>
            <person name="Rasinkangas P."/>
            <person name="Parkhill J."/>
            <person name="Rea M.C."/>
            <person name="O'Sullivan O."/>
            <person name="Ritari J."/>
            <person name="Douillard F.P."/>
            <person name="Paul Ross R."/>
            <person name="Yang R."/>
            <person name="Briner A.E."/>
            <person name="Felis G.E."/>
            <person name="de Vos W.M."/>
            <person name="Barrangou R."/>
            <person name="Klaenhammer T.R."/>
            <person name="Caufield P.W."/>
            <person name="Cui Y."/>
            <person name="Zhang H."/>
            <person name="O'Toole P.W."/>
        </authorList>
    </citation>
    <scope>NUCLEOTIDE SEQUENCE [LARGE SCALE GENOMIC DNA]</scope>
    <source>
        <strain evidence="3 4">DSM 20452</strain>
    </source>
</reference>
<dbReference type="SUPFAM" id="SSF55021">
    <property type="entry name" value="ACT-like"/>
    <property type="match status" value="1"/>
</dbReference>
<name>A0A0R2BGG2_9LACO</name>
<dbReference type="Gene3D" id="3.30.70.260">
    <property type="match status" value="1"/>
</dbReference>
<dbReference type="AlphaFoldDB" id="A0A0R2BGG2"/>
<organism evidence="3 4">
    <name type="scientific">Ligilactobacillus murinus DSM 20452 = NBRC 14221</name>
    <dbReference type="NCBI Taxonomy" id="1423772"/>
    <lineage>
        <taxon>Bacteria</taxon>
        <taxon>Bacillati</taxon>
        <taxon>Bacillota</taxon>
        <taxon>Bacilli</taxon>
        <taxon>Lactobacillales</taxon>
        <taxon>Lactobacillaceae</taxon>
        <taxon>Ligilactobacillus</taxon>
    </lineage>
</organism>
<protein>
    <recommendedName>
        <fullName evidence="1">UPF0237 protein FC48_GL000169</fullName>
    </recommendedName>
</protein>
<comment type="caution">
    <text evidence="3">The sequence shown here is derived from an EMBL/GenBank/DDBJ whole genome shotgun (WGS) entry which is preliminary data.</text>
</comment>
<evidence type="ECO:0000259" key="2">
    <source>
        <dbReference type="PROSITE" id="PS51671"/>
    </source>
</evidence>
<comment type="similarity">
    <text evidence="1">Belongs to the UPF0237 family.</text>
</comment>
<sequence length="88" mass="9807">MKAILTVVGQDKVGIVAEVSRFLAEQGINILDISQTILEGHFTMMMAVQVPEQSDLQLISAKLAELGQTLKVEINLRNEEVYRAMHQL</sequence>
<dbReference type="CDD" id="cd04872">
    <property type="entry name" value="ACT_1ZPV"/>
    <property type="match status" value="1"/>
</dbReference>
<gene>
    <name evidence="3" type="ORF">FC48_GL000169</name>
</gene>
<evidence type="ECO:0000313" key="3">
    <source>
        <dbReference type="EMBL" id="KRM75142.1"/>
    </source>
</evidence>
<dbReference type="InterPro" id="IPR022986">
    <property type="entry name" value="UPF0237_ACT"/>
</dbReference>
<dbReference type="InterPro" id="IPR050990">
    <property type="entry name" value="UPF0237/GcvR_regulator"/>
</dbReference>
<dbReference type="PANTHER" id="PTHR34875">
    <property type="entry name" value="UPF0237 PROTEIN MJ1558"/>
    <property type="match status" value="1"/>
</dbReference>
<evidence type="ECO:0000256" key="1">
    <source>
        <dbReference type="HAMAP-Rule" id="MF_01054"/>
    </source>
</evidence>
<feature type="domain" description="ACT" evidence="2">
    <location>
        <begin position="4"/>
        <end position="77"/>
    </location>
</feature>
<dbReference type="InterPro" id="IPR002912">
    <property type="entry name" value="ACT_dom"/>
</dbReference>